<dbReference type="PROSITE" id="PS01232">
    <property type="entry name" value="PNP_UDP_1"/>
    <property type="match status" value="1"/>
</dbReference>
<dbReference type="InterPro" id="IPR000845">
    <property type="entry name" value="Nucleoside_phosphorylase_d"/>
</dbReference>
<evidence type="ECO:0000313" key="8">
    <source>
        <dbReference type="EMBL" id="ERJ91976.1"/>
    </source>
</evidence>
<dbReference type="InterPro" id="IPR035994">
    <property type="entry name" value="Nucleoside_phosphorylase_sf"/>
</dbReference>
<comment type="catalytic activity">
    <reaction evidence="6">
        <text>uridine + phosphate = alpha-D-ribose 1-phosphate + uracil</text>
        <dbReference type="Rhea" id="RHEA:24388"/>
        <dbReference type="ChEBI" id="CHEBI:16704"/>
        <dbReference type="ChEBI" id="CHEBI:17568"/>
        <dbReference type="ChEBI" id="CHEBI:43474"/>
        <dbReference type="ChEBI" id="CHEBI:57720"/>
        <dbReference type="EC" id="2.4.2.3"/>
    </reaction>
</comment>
<reference evidence="8 9" key="1">
    <citation type="submission" date="2013-08" db="EMBL/GenBank/DDBJ databases">
        <authorList>
            <person name="Weinstock G."/>
            <person name="Sodergren E."/>
            <person name="Wylie T."/>
            <person name="Fulton L."/>
            <person name="Fulton R."/>
            <person name="Fronick C."/>
            <person name="O'Laughlin M."/>
            <person name="Godfrey J."/>
            <person name="Miner T."/>
            <person name="Herter B."/>
            <person name="Appelbaum E."/>
            <person name="Cordes M."/>
            <person name="Lek S."/>
            <person name="Wollam A."/>
            <person name="Pepin K.H."/>
            <person name="Palsikar V.B."/>
            <person name="Mitreva M."/>
            <person name="Wilson R.K."/>
        </authorList>
    </citation>
    <scope>NUCLEOTIDE SEQUENCE [LARGE SCALE GENOMIC DNA]</scope>
    <source>
        <strain evidence="8 9">ATCC 700332</strain>
    </source>
</reference>
<dbReference type="NCBIfam" id="TIGR00107">
    <property type="entry name" value="deoD"/>
    <property type="match status" value="1"/>
</dbReference>
<evidence type="ECO:0000256" key="3">
    <source>
        <dbReference type="ARBA" id="ARBA00021980"/>
    </source>
</evidence>
<dbReference type="InterPro" id="IPR018016">
    <property type="entry name" value="Nucleoside_phosphorylase_CS"/>
</dbReference>
<dbReference type="CDD" id="cd09006">
    <property type="entry name" value="PNP_EcPNPI-like"/>
    <property type="match status" value="1"/>
</dbReference>
<gene>
    <name evidence="8" type="ORF">HMPREF9193_01634</name>
</gene>
<dbReference type="Pfam" id="PF01048">
    <property type="entry name" value="PNP_UDP_1"/>
    <property type="match status" value="1"/>
</dbReference>
<evidence type="ECO:0000256" key="6">
    <source>
        <dbReference type="ARBA" id="ARBA00048447"/>
    </source>
</evidence>
<dbReference type="EC" id="2.4.2.3" evidence="2"/>
<accession>A0ABN0NX20</accession>
<evidence type="ECO:0000256" key="2">
    <source>
        <dbReference type="ARBA" id="ARBA00011888"/>
    </source>
</evidence>
<dbReference type="InterPro" id="IPR004402">
    <property type="entry name" value="DeoD-type"/>
</dbReference>
<dbReference type="Gene3D" id="3.40.50.1580">
    <property type="entry name" value="Nucleoside phosphorylase domain"/>
    <property type="match status" value="1"/>
</dbReference>
<proteinExistence type="inferred from homology"/>
<evidence type="ECO:0000256" key="5">
    <source>
        <dbReference type="ARBA" id="ARBA00022679"/>
    </source>
</evidence>
<evidence type="ECO:0000313" key="9">
    <source>
        <dbReference type="Proteomes" id="UP000016649"/>
    </source>
</evidence>
<comment type="caution">
    <text evidence="8">The sequence shown here is derived from an EMBL/GenBank/DDBJ whole genome shotgun (WGS) entry which is preliminary data.</text>
</comment>
<dbReference type="PANTHER" id="PTHR43691:SF11">
    <property type="entry name" value="FI09636P-RELATED"/>
    <property type="match status" value="1"/>
</dbReference>
<comment type="similarity">
    <text evidence="1">Belongs to the PNP/UDP phosphorylase family.</text>
</comment>
<feature type="domain" description="Nucleoside phosphorylase" evidence="7">
    <location>
        <begin position="16"/>
        <end position="235"/>
    </location>
</feature>
<evidence type="ECO:0000256" key="1">
    <source>
        <dbReference type="ARBA" id="ARBA00010456"/>
    </source>
</evidence>
<keyword evidence="5" id="KW-0808">Transferase</keyword>
<dbReference type="RefSeq" id="WP_021687835.1">
    <property type="nucleotide sequence ID" value="NZ_KI260569.1"/>
</dbReference>
<dbReference type="HAMAP" id="MF_01627">
    <property type="entry name" value="Pur_nucleosid_phosp"/>
    <property type="match status" value="1"/>
</dbReference>
<name>A0ABN0NX20_TRELE</name>
<dbReference type="Proteomes" id="UP000016649">
    <property type="component" value="Unassembled WGS sequence"/>
</dbReference>
<dbReference type="NCBIfam" id="NF004489">
    <property type="entry name" value="PRK05819.1"/>
    <property type="match status" value="1"/>
</dbReference>
<evidence type="ECO:0000259" key="7">
    <source>
        <dbReference type="Pfam" id="PF01048"/>
    </source>
</evidence>
<keyword evidence="4" id="KW-0328">Glycosyltransferase</keyword>
<sequence>MSTHIAAKEGQIAQTVLLPGDPLRAQFIAETFLEGAECYNKVRGMFGFTGTYKGKRISVQGTGMGQPSLSIYVNELFQFYGVQNAIRVGTCGAVHTSTKVRDVILASSACTDSSLMTQRFGSLHFAPTANFELLEKARSVALEKKVAHHVGSVASSDLFYDENENWKLWARYGVLGIEMEAGELYTLAAKFGKKALAILTVSDHIATGETTSSEERQLTFKQMMEIALETAAAVTD</sequence>
<evidence type="ECO:0000256" key="4">
    <source>
        <dbReference type="ARBA" id="ARBA00022676"/>
    </source>
</evidence>
<dbReference type="SUPFAM" id="SSF53167">
    <property type="entry name" value="Purine and uridine phosphorylases"/>
    <property type="match status" value="1"/>
</dbReference>
<dbReference type="PANTHER" id="PTHR43691">
    <property type="entry name" value="URIDINE PHOSPHORYLASE"/>
    <property type="match status" value="1"/>
</dbReference>
<keyword evidence="9" id="KW-1185">Reference proteome</keyword>
<organism evidence="8 9">
    <name type="scientific">Treponema lecithinolyticum ATCC 700332</name>
    <dbReference type="NCBI Taxonomy" id="1321815"/>
    <lineage>
        <taxon>Bacteria</taxon>
        <taxon>Pseudomonadati</taxon>
        <taxon>Spirochaetota</taxon>
        <taxon>Spirochaetia</taxon>
        <taxon>Spirochaetales</taxon>
        <taxon>Treponemataceae</taxon>
        <taxon>Treponema</taxon>
    </lineage>
</organism>
<dbReference type="EMBL" id="AWVH01000039">
    <property type="protein sequence ID" value="ERJ91976.1"/>
    <property type="molecule type" value="Genomic_DNA"/>
</dbReference>
<protein>
    <recommendedName>
        <fullName evidence="3">Uridine phosphorylase</fullName>
        <ecNumber evidence="2">2.4.2.3</ecNumber>
    </recommendedName>
</protein>